<dbReference type="GO" id="GO:0000209">
    <property type="term" value="P:protein polyubiquitination"/>
    <property type="evidence" value="ECO:0007669"/>
    <property type="project" value="TreeGrafter"/>
</dbReference>
<keyword evidence="8" id="KW-0413">Isomerase</keyword>
<gene>
    <name evidence="12" type="ORF">jhhlp_003927</name>
</gene>
<dbReference type="InterPro" id="IPR019734">
    <property type="entry name" value="TPR_rpt"/>
</dbReference>
<dbReference type="GO" id="GO:0005737">
    <property type="term" value="C:cytoplasm"/>
    <property type="evidence" value="ECO:0007669"/>
    <property type="project" value="TreeGrafter"/>
</dbReference>
<dbReference type="GO" id="GO:0071218">
    <property type="term" value="P:cellular response to misfolded protein"/>
    <property type="evidence" value="ECO:0007669"/>
    <property type="project" value="TreeGrafter"/>
</dbReference>
<dbReference type="EC" id="2.3.2.27" evidence="2"/>
<keyword evidence="8" id="KW-0697">Rotamase</keyword>
<dbReference type="SMART" id="SM00504">
    <property type="entry name" value="Ubox"/>
    <property type="match status" value="1"/>
</dbReference>
<evidence type="ECO:0000256" key="2">
    <source>
        <dbReference type="ARBA" id="ARBA00012483"/>
    </source>
</evidence>
<dbReference type="PANTHER" id="PTHR46803:SF2">
    <property type="entry name" value="E3 UBIQUITIN-PROTEIN LIGASE CHIP"/>
    <property type="match status" value="1"/>
</dbReference>
<comment type="caution">
    <text evidence="12">The sequence shown here is derived from an EMBL/GenBank/DDBJ whole genome shotgun (WGS) entry which is preliminary data.</text>
</comment>
<dbReference type="Gene3D" id="1.25.40.10">
    <property type="entry name" value="Tetratricopeptide repeat domain"/>
    <property type="match status" value="1"/>
</dbReference>
<dbReference type="InterPro" id="IPR013083">
    <property type="entry name" value="Znf_RING/FYVE/PHD"/>
</dbReference>
<dbReference type="VEuPathDB" id="FungiDB:jhhlp_003927"/>
<dbReference type="SUPFAM" id="SSF48452">
    <property type="entry name" value="TPR-like"/>
    <property type="match status" value="1"/>
</dbReference>
<dbReference type="GO" id="GO:0043161">
    <property type="term" value="P:proteasome-mediated ubiquitin-dependent protein catabolic process"/>
    <property type="evidence" value="ECO:0007669"/>
    <property type="project" value="TreeGrafter"/>
</dbReference>
<dbReference type="OrthoDB" id="629492at2759"/>
<evidence type="ECO:0000256" key="8">
    <source>
        <dbReference type="ARBA" id="ARBA00023110"/>
    </source>
</evidence>
<name>A0A2N3NA49_9PEZI</name>
<dbReference type="InterPro" id="IPR003613">
    <property type="entry name" value="Ubox_domain"/>
</dbReference>
<evidence type="ECO:0000256" key="10">
    <source>
        <dbReference type="ARBA" id="ARBA00044543"/>
    </source>
</evidence>
<evidence type="ECO:0000313" key="13">
    <source>
        <dbReference type="Proteomes" id="UP000233524"/>
    </source>
</evidence>
<evidence type="ECO:0000313" key="12">
    <source>
        <dbReference type="EMBL" id="PKS09313.1"/>
    </source>
</evidence>
<accession>A0A2N3NA49</accession>
<reference evidence="12 13" key="1">
    <citation type="journal article" date="2017" name="G3 (Bethesda)">
        <title>First Draft Genome Sequence of the Pathogenic Fungus Lomentospora prolificans (Formerly Scedosporium prolificans).</title>
        <authorList>
            <person name="Luo R."/>
            <person name="Zimin A."/>
            <person name="Workman R."/>
            <person name="Fan Y."/>
            <person name="Pertea G."/>
            <person name="Grossman N."/>
            <person name="Wear M.P."/>
            <person name="Jia B."/>
            <person name="Miller H."/>
            <person name="Casadevall A."/>
            <person name="Timp W."/>
            <person name="Zhang S.X."/>
            <person name="Salzberg S.L."/>
        </authorList>
    </citation>
    <scope>NUCLEOTIDE SEQUENCE [LARGE SCALE GENOMIC DNA]</scope>
    <source>
        <strain evidence="12 13">JHH-5317</strain>
    </source>
</reference>
<dbReference type="EC" id="5.2.1.8" evidence="3"/>
<dbReference type="GO" id="GO:0051087">
    <property type="term" value="F:protein-folding chaperone binding"/>
    <property type="evidence" value="ECO:0007669"/>
    <property type="project" value="TreeGrafter"/>
</dbReference>
<organism evidence="12 13">
    <name type="scientific">Lomentospora prolificans</name>
    <dbReference type="NCBI Taxonomy" id="41688"/>
    <lineage>
        <taxon>Eukaryota</taxon>
        <taxon>Fungi</taxon>
        <taxon>Dikarya</taxon>
        <taxon>Ascomycota</taxon>
        <taxon>Pezizomycotina</taxon>
        <taxon>Sordariomycetes</taxon>
        <taxon>Hypocreomycetidae</taxon>
        <taxon>Microascales</taxon>
        <taxon>Microascaceae</taxon>
        <taxon>Lomentospora</taxon>
    </lineage>
</organism>
<dbReference type="PANTHER" id="PTHR46803">
    <property type="entry name" value="E3 UBIQUITIN-PROTEIN LIGASE CHIP"/>
    <property type="match status" value="1"/>
</dbReference>
<evidence type="ECO:0000256" key="3">
    <source>
        <dbReference type="ARBA" id="ARBA00013194"/>
    </source>
</evidence>
<dbReference type="GO" id="GO:0006515">
    <property type="term" value="P:protein quality control for misfolded or incompletely synthesized proteins"/>
    <property type="evidence" value="ECO:0007669"/>
    <property type="project" value="TreeGrafter"/>
</dbReference>
<dbReference type="Proteomes" id="UP000233524">
    <property type="component" value="Unassembled WGS sequence"/>
</dbReference>
<evidence type="ECO:0000256" key="7">
    <source>
        <dbReference type="ARBA" id="ARBA00022803"/>
    </source>
</evidence>
<dbReference type="InterPro" id="IPR045202">
    <property type="entry name" value="CHIP_RING-Ubox"/>
</dbReference>
<dbReference type="STRING" id="41688.A0A2N3NA49"/>
<sequence>MASSAIQLKDQGNRHFQAGEYVVAEGLYSKAIIQDPSNPALYTNRALTRLKLELWESVIDDCQRCLELKPENMKAFYYLSQAQLAMKDYDAALENGLKAHEICARTSDKSLSAVTNLILNCKKERWEALERRRIRQGTELENEMLGLLEREREKALSEAVDDFERRDIAAEWDEKITELKRTFEAARAADSKRRAVPDWAIDDITFGIMVDPVITKTGKSYERASIMEHLRRHQTDPLTRDPLLPSDLRPNLALKQACEEFLDENGWAVDW</sequence>
<keyword evidence="13" id="KW-1185">Reference proteome</keyword>
<evidence type="ECO:0000256" key="1">
    <source>
        <dbReference type="ARBA" id="ARBA00000900"/>
    </source>
</evidence>
<dbReference type="SUPFAM" id="SSF57850">
    <property type="entry name" value="RING/U-box"/>
    <property type="match status" value="1"/>
</dbReference>
<keyword evidence="5" id="KW-0677">Repeat</keyword>
<keyword evidence="7" id="KW-0802">TPR repeat</keyword>
<dbReference type="InParanoid" id="A0A2N3NA49"/>
<evidence type="ECO:0000256" key="4">
    <source>
        <dbReference type="ARBA" id="ARBA00022679"/>
    </source>
</evidence>
<dbReference type="GO" id="GO:0061630">
    <property type="term" value="F:ubiquitin protein ligase activity"/>
    <property type="evidence" value="ECO:0007669"/>
    <property type="project" value="UniProtKB-EC"/>
</dbReference>
<dbReference type="Gene3D" id="3.30.40.10">
    <property type="entry name" value="Zinc/RING finger domain, C3HC4 (zinc finger)"/>
    <property type="match status" value="1"/>
</dbReference>
<dbReference type="PROSITE" id="PS51698">
    <property type="entry name" value="U_BOX"/>
    <property type="match status" value="1"/>
</dbReference>
<dbReference type="AlphaFoldDB" id="A0A2N3NA49"/>
<evidence type="ECO:0000256" key="6">
    <source>
        <dbReference type="ARBA" id="ARBA00022786"/>
    </source>
</evidence>
<dbReference type="InterPro" id="IPR011990">
    <property type="entry name" value="TPR-like_helical_dom_sf"/>
</dbReference>
<feature type="domain" description="U-box" evidence="11">
    <location>
        <begin position="195"/>
        <end position="268"/>
    </location>
</feature>
<evidence type="ECO:0000256" key="5">
    <source>
        <dbReference type="ARBA" id="ARBA00022737"/>
    </source>
</evidence>
<dbReference type="CDD" id="cd16654">
    <property type="entry name" value="RING-Ubox_CHIP"/>
    <property type="match status" value="1"/>
</dbReference>
<keyword evidence="4" id="KW-0808">Transferase</keyword>
<protein>
    <recommendedName>
        <fullName evidence="9">E3 ubiquitin-protein ligase CHIP</fullName>
        <ecNumber evidence="2">2.3.2.27</ecNumber>
        <ecNumber evidence="3">5.2.1.8</ecNumber>
    </recommendedName>
    <alternativeName>
        <fullName evidence="10">RING-type E3 ubiquitin transferase CHIP</fullName>
    </alternativeName>
</protein>
<proteinExistence type="predicted"/>
<dbReference type="GO" id="GO:0003755">
    <property type="term" value="F:peptidyl-prolyl cis-trans isomerase activity"/>
    <property type="evidence" value="ECO:0007669"/>
    <property type="project" value="UniProtKB-KW"/>
</dbReference>
<dbReference type="Pfam" id="PF04564">
    <property type="entry name" value="U-box"/>
    <property type="match status" value="1"/>
</dbReference>
<dbReference type="GO" id="GO:0045862">
    <property type="term" value="P:positive regulation of proteolysis"/>
    <property type="evidence" value="ECO:0007669"/>
    <property type="project" value="TreeGrafter"/>
</dbReference>
<keyword evidence="6" id="KW-0833">Ubl conjugation pathway</keyword>
<evidence type="ECO:0000259" key="11">
    <source>
        <dbReference type="PROSITE" id="PS51698"/>
    </source>
</evidence>
<dbReference type="SMART" id="SM00028">
    <property type="entry name" value="TPR"/>
    <property type="match status" value="3"/>
</dbReference>
<evidence type="ECO:0000256" key="9">
    <source>
        <dbReference type="ARBA" id="ARBA00044534"/>
    </source>
</evidence>
<dbReference type="EMBL" id="NLAX01000010">
    <property type="protein sequence ID" value="PKS09313.1"/>
    <property type="molecule type" value="Genomic_DNA"/>
</dbReference>
<comment type="catalytic activity">
    <reaction evidence="1">
        <text>S-ubiquitinyl-[E2 ubiquitin-conjugating enzyme]-L-cysteine + [acceptor protein]-L-lysine = [E2 ubiquitin-conjugating enzyme]-L-cysteine + N(6)-ubiquitinyl-[acceptor protein]-L-lysine.</text>
        <dbReference type="EC" id="2.3.2.27"/>
    </reaction>
</comment>